<accession>A0A375INA6</accession>
<keyword evidence="1" id="KW-0614">Plasmid</keyword>
<proteinExistence type="predicted"/>
<dbReference type="AlphaFoldDB" id="A0A375INA6"/>
<gene>
    <name evidence="1" type="ORF">CT19425_MP70187</name>
</gene>
<geneLocation type="plasmid" evidence="1">
    <name>II</name>
</geneLocation>
<dbReference type="Proteomes" id="UP000255505">
    <property type="component" value="Plasmid II"/>
</dbReference>
<organism evidence="1 2">
    <name type="scientific">Cupriavidus taiwanensis</name>
    <dbReference type="NCBI Taxonomy" id="164546"/>
    <lineage>
        <taxon>Bacteria</taxon>
        <taxon>Pseudomonadati</taxon>
        <taxon>Pseudomonadota</taxon>
        <taxon>Betaproteobacteria</taxon>
        <taxon>Burkholderiales</taxon>
        <taxon>Burkholderiaceae</taxon>
        <taxon>Cupriavidus</taxon>
    </lineage>
</organism>
<dbReference type="EMBL" id="LT991977">
    <property type="protein sequence ID" value="SPK76027.1"/>
    <property type="molecule type" value="Genomic_DNA"/>
</dbReference>
<sequence>MTDQEANERRVARYCDGSLSLRDHEVLNLANTRGAGMTSHWRWILREFTVISSDPNPPEMDESDSFMGWAQKGFGLRAVPIHRIILLKLLQRRRKRAHLQRKRKGAAG</sequence>
<reference evidence="1 2" key="1">
    <citation type="submission" date="2018-01" db="EMBL/GenBank/DDBJ databases">
        <authorList>
            <person name="Gaut B.S."/>
            <person name="Morton B.R."/>
            <person name="Clegg M.T."/>
            <person name="Duvall M.R."/>
        </authorList>
    </citation>
    <scope>NUCLEOTIDE SEQUENCE [LARGE SCALE GENOMIC DNA]</scope>
    <source>
        <strain evidence="1">Cupriavidus taiwanensis LMG 19425</strain>
        <plasmid evidence="2">Plasmid ii</plasmid>
    </source>
</reference>
<name>A0A375INA6_9BURK</name>
<evidence type="ECO:0000313" key="2">
    <source>
        <dbReference type="Proteomes" id="UP000255505"/>
    </source>
</evidence>
<evidence type="ECO:0000313" key="1">
    <source>
        <dbReference type="EMBL" id="SPK76027.1"/>
    </source>
</evidence>
<protein>
    <submittedName>
        <fullName evidence="1">Uncharacterized protein</fullName>
    </submittedName>
</protein>